<feature type="compositionally biased region" description="Acidic residues" evidence="1">
    <location>
        <begin position="144"/>
        <end position="154"/>
    </location>
</feature>
<keyword evidence="2" id="KW-0472">Membrane</keyword>
<dbReference type="Proteomes" id="UP001162085">
    <property type="component" value="Chromosome 11"/>
</dbReference>
<accession>A0ABN8WK19</accession>
<reference evidence="3" key="1">
    <citation type="submission" date="2022-10" db="EMBL/GenBank/DDBJ databases">
        <authorList>
            <person name="Byrne P K."/>
        </authorList>
    </citation>
    <scope>NUCLEOTIDE SEQUENCE</scope>
    <source>
        <strain evidence="3">ZP964</strain>
    </source>
</reference>
<feature type="transmembrane region" description="Helical" evidence="2">
    <location>
        <begin position="402"/>
        <end position="422"/>
    </location>
</feature>
<protein>
    <submittedName>
        <fullName evidence="3">Uncharacterized protein</fullName>
    </submittedName>
</protein>
<evidence type="ECO:0000256" key="2">
    <source>
        <dbReference type="SAM" id="Phobius"/>
    </source>
</evidence>
<organism evidence="3 4">
    <name type="scientific">Saccharomyces uvarum</name>
    <name type="common">Yeast</name>
    <name type="synonym">Saccharomyces bayanus var. uvarum</name>
    <dbReference type="NCBI Taxonomy" id="230603"/>
    <lineage>
        <taxon>Eukaryota</taxon>
        <taxon>Fungi</taxon>
        <taxon>Dikarya</taxon>
        <taxon>Ascomycota</taxon>
        <taxon>Saccharomycotina</taxon>
        <taxon>Saccharomycetes</taxon>
        <taxon>Saccharomycetales</taxon>
        <taxon>Saccharomycetaceae</taxon>
        <taxon>Saccharomyces</taxon>
    </lineage>
</organism>
<keyword evidence="2" id="KW-0812">Transmembrane</keyword>
<keyword evidence="2" id="KW-1133">Transmembrane helix</keyword>
<feature type="region of interest" description="Disordered" evidence="1">
    <location>
        <begin position="116"/>
        <end position="192"/>
    </location>
</feature>
<dbReference type="EMBL" id="OX365938">
    <property type="protein sequence ID" value="CAI4046478.1"/>
    <property type="molecule type" value="Genomic_DNA"/>
</dbReference>
<feature type="region of interest" description="Disordered" evidence="1">
    <location>
        <begin position="365"/>
        <end position="386"/>
    </location>
</feature>
<keyword evidence="4" id="KW-1185">Reference proteome</keyword>
<evidence type="ECO:0000313" key="3">
    <source>
        <dbReference type="EMBL" id="CAI4046478.1"/>
    </source>
</evidence>
<proteinExistence type="predicted"/>
<evidence type="ECO:0000313" key="4">
    <source>
        <dbReference type="Proteomes" id="UP001162085"/>
    </source>
</evidence>
<evidence type="ECO:0000256" key="1">
    <source>
        <dbReference type="SAM" id="MobiDB-lite"/>
    </source>
</evidence>
<name>A0ABN8WK19_SACUV</name>
<gene>
    <name evidence="3" type="primary">SUVZ11G2180</name>
    <name evidence="3" type="ORF">SUVZ_11G2180</name>
</gene>
<feature type="compositionally biased region" description="Acidic residues" evidence="1">
    <location>
        <begin position="162"/>
        <end position="171"/>
    </location>
</feature>
<sequence length="478" mass="53928">MEDSNNCRCVQCALSSLNNNCFQNYCTSGDEQKTLQNFIEQFKSVNGVSDNGVSLKPRNNKFSSKKLTYFVDQNRTVFRNPLPFEKNQLISALLASLANNQDGKLSLAVVNELDNDSENQDTVETQLWGKKRRKNKNQLPKTPDDEDDNDEDLVDEKHRDDKEEDENIENEGENHGDGDDDDDDEGKPRIPPLFYTATETLTRAEYTYDFFTATETKVEEITKTIGVGKVTITDYDTITETPYDTVTKTMFRLETKTMLRKKFTKVTETSTVTQTKTALTTSIKAKRRWFPRTTTVTSTTTTTSPSTTTTTTTSLLITVVNPGRLQKITGTKFGLFNVSDKAVPPPDEKNVQSLVKRNRIADLNTSTQQSSLTDTTTAQVPSQSELSSSQYISAASQLDKRIFIFTVITVSITTLMMLGFSYRSRVSFRDHTFDESDDDDDWSDEEVELDEEDFYSLPVSIPEKGLSLDKMAQQLGVE</sequence>